<dbReference type="AlphaFoldDB" id="A0A5C3KTV1"/>
<dbReference type="EMBL" id="ML210210">
    <property type="protein sequence ID" value="TFK23854.1"/>
    <property type="molecule type" value="Genomic_DNA"/>
</dbReference>
<gene>
    <name evidence="1" type="ORF">FA15DRAFT_705047</name>
</gene>
<protein>
    <recommendedName>
        <fullName evidence="3">HNH nuclease domain-containing protein</fullName>
    </recommendedName>
</protein>
<organism evidence="1 2">
    <name type="scientific">Coprinopsis marcescibilis</name>
    <name type="common">Agaric fungus</name>
    <name type="synonym">Psathyrella marcescibilis</name>
    <dbReference type="NCBI Taxonomy" id="230819"/>
    <lineage>
        <taxon>Eukaryota</taxon>
        <taxon>Fungi</taxon>
        <taxon>Dikarya</taxon>
        <taxon>Basidiomycota</taxon>
        <taxon>Agaricomycotina</taxon>
        <taxon>Agaricomycetes</taxon>
        <taxon>Agaricomycetidae</taxon>
        <taxon>Agaricales</taxon>
        <taxon>Agaricineae</taxon>
        <taxon>Psathyrellaceae</taxon>
        <taxon>Coprinopsis</taxon>
    </lineage>
</organism>
<evidence type="ECO:0008006" key="3">
    <source>
        <dbReference type="Google" id="ProtNLM"/>
    </source>
</evidence>
<evidence type="ECO:0000313" key="1">
    <source>
        <dbReference type="EMBL" id="TFK23854.1"/>
    </source>
</evidence>
<name>A0A5C3KTV1_COPMA</name>
<dbReference type="OrthoDB" id="3269637at2759"/>
<reference evidence="1 2" key="1">
    <citation type="journal article" date="2019" name="Nat. Ecol. Evol.">
        <title>Megaphylogeny resolves global patterns of mushroom evolution.</title>
        <authorList>
            <person name="Varga T."/>
            <person name="Krizsan K."/>
            <person name="Foldi C."/>
            <person name="Dima B."/>
            <person name="Sanchez-Garcia M."/>
            <person name="Sanchez-Ramirez S."/>
            <person name="Szollosi G.J."/>
            <person name="Szarkandi J.G."/>
            <person name="Papp V."/>
            <person name="Albert L."/>
            <person name="Andreopoulos W."/>
            <person name="Angelini C."/>
            <person name="Antonin V."/>
            <person name="Barry K.W."/>
            <person name="Bougher N.L."/>
            <person name="Buchanan P."/>
            <person name="Buyck B."/>
            <person name="Bense V."/>
            <person name="Catcheside P."/>
            <person name="Chovatia M."/>
            <person name="Cooper J."/>
            <person name="Damon W."/>
            <person name="Desjardin D."/>
            <person name="Finy P."/>
            <person name="Geml J."/>
            <person name="Haridas S."/>
            <person name="Hughes K."/>
            <person name="Justo A."/>
            <person name="Karasinski D."/>
            <person name="Kautmanova I."/>
            <person name="Kiss B."/>
            <person name="Kocsube S."/>
            <person name="Kotiranta H."/>
            <person name="LaButti K.M."/>
            <person name="Lechner B.E."/>
            <person name="Liimatainen K."/>
            <person name="Lipzen A."/>
            <person name="Lukacs Z."/>
            <person name="Mihaltcheva S."/>
            <person name="Morgado L.N."/>
            <person name="Niskanen T."/>
            <person name="Noordeloos M.E."/>
            <person name="Ohm R.A."/>
            <person name="Ortiz-Santana B."/>
            <person name="Ovrebo C."/>
            <person name="Racz N."/>
            <person name="Riley R."/>
            <person name="Savchenko A."/>
            <person name="Shiryaev A."/>
            <person name="Soop K."/>
            <person name="Spirin V."/>
            <person name="Szebenyi C."/>
            <person name="Tomsovsky M."/>
            <person name="Tulloss R.E."/>
            <person name="Uehling J."/>
            <person name="Grigoriev I.V."/>
            <person name="Vagvolgyi C."/>
            <person name="Papp T."/>
            <person name="Martin F.M."/>
            <person name="Miettinen O."/>
            <person name="Hibbett D.S."/>
            <person name="Nagy L.G."/>
        </authorList>
    </citation>
    <scope>NUCLEOTIDE SEQUENCE [LARGE SCALE GENOMIC DNA]</scope>
    <source>
        <strain evidence="1 2">CBS 121175</strain>
    </source>
</reference>
<evidence type="ECO:0000313" key="2">
    <source>
        <dbReference type="Proteomes" id="UP000307440"/>
    </source>
</evidence>
<sequence length="383" mass="43001">MPATGNIQVYALFPHTITLSADRYASPSNWHWVHCLTLPLKTLAALQFSQRQYKWIRYSIGIVVGSEGDLSSSPNIFDVMDYNASLPTKSTNLYYHTSNEERQRMFPADPNNGHTKITSSVATNWRTQFHDDVAGRDGEACADCRYCDAVHLLPPSKGDGYITRYTQRRSQDSAGEDISLGHQPHILNGETPNFAMTTSDIDPTAPPTQRRCTAHAFELGDSFALGNTSMSSGTQIRVSDTPEWPPAIIFDAVYASTVVHHFGNQKLKDEVNATWKDKFYPDGITTMAQAAYKGITDERASARERTRNQAQDREARFDVRRGLQRGLDRGPDILNFLTIMPYVLVPWEERLSVMGEVEEKAQAADQTCMRDKVENWMKAVDAP</sequence>
<accession>A0A5C3KTV1</accession>
<dbReference type="Proteomes" id="UP000307440">
    <property type="component" value="Unassembled WGS sequence"/>
</dbReference>
<keyword evidence="2" id="KW-1185">Reference proteome</keyword>
<proteinExistence type="predicted"/>